<dbReference type="Proteomes" id="UP000237966">
    <property type="component" value="Unassembled WGS sequence"/>
</dbReference>
<organism evidence="2 3">
    <name type="scientific">Rathayibacter toxicus</name>
    <dbReference type="NCBI Taxonomy" id="145458"/>
    <lineage>
        <taxon>Bacteria</taxon>
        <taxon>Bacillati</taxon>
        <taxon>Actinomycetota</taxon>
        <taxon>Actinomycetes</taxon>
        <taxon>Micrococcales</taxon>
        <taxon>Microbacteriaceae</taxon>
        <taxon>Rathayibacter</taxon>
    </lineage>
</organism>
<keyword evidence="1" id="KW-0812">Transmembrane</keyword>
<dbReference type="Pfam" id="PF09997">
    <property type="entry name" value="DUF2238"/>
    <property type="match status" value="1"/>
</dbReference>
<feature type="transmembrane region" description="Helical" evidence="1">
    <location>
        <begin position="169"/>
        <end position="190"/>
    </location>
</feature>
<name>A0A2S5Y863_9MICO</name>
<gene>
    <name evidence="2" type="ORF">C5C51_01515</name>
</gene>
<dbReference type="InterPro" id="IPR014509">
    <property type="entry name" value="YjdF-like"/>
</dbReference>
<proteinExistence type="predicted"/>
<dbReference type="RefSeq" id="WP_043275310.1">
    <property type="nucleotide sequence ID" value="NZ_CP037977.1"/>
</dbReference>
<feature type="transmembrane region" description="Helical" evidence="1">
    <location>
        <begin position="69"/>
        <end position="90"/>
    </location>
</feature>
<protein>
    <recommendedName>
        <fullName evidence="4">DUF2238 domain-containing protein</fullName>
    </recommendedName>
</protein>
<evidence type="ECO:0000256" key="1">
    <source>
        <dbReference type="SAM" id="Phobius"/>
    </source>
</evidence>
<evidence type="ECO:0000313" key="2">
    <source>
        <dbReference type="EMBL" id="PPI16124.1"/>
    </source>
</evidence>
<keyword evidence="1" id="KW-1133">Transmembrane helix</keyword>
<dbReference type="EMBL" id="PSWU01000004">
    <property type="protein sequence ID" value="PPI16124.1"/>
    <property type="molecule type" value="Genomic_DNA"/>
</dbReference>
<feature type="transmembrane region" description="Helical" evidence="1">
    <location>
        <begin position="129"/>
        <end position="149"/>
    </location>
</feature>
<reference evidence="2 3" key="1">
    <citation type="submission" date="2018-02" db="EMBL/GenBank/DDBJ databases">
        <title>Bacteriophage NCPPB3778 and a type I-E CRISPR drive the evolution of the US Biological Select Agent, Rathayibacter toxicus.</title>
        <authorList>
            <person name="Davis E.W.II."/>
            <person name="Tabima J.F."/>
            <person name="Weisberg A.J."/>
            <person name="Lopes L.D."/>
            <person name="Wiseman M.S."/>
            <person name="Wiseman M.S."/>
            <person name="Pupko T."/>
            <person name="Belcher M.S."/>
            <person name="Sechler A.J."/>
            <person name="Tancos M.A."/>
            <person name="Schroeder B.K."/>
            <person name="Murray T.D."/>
            <person name="Luster D.G."/>
            <person name="Schneider W.L."/>
            <person name="Rogers E."/>
            <person name="Andreote F.D."/>
            <person name="Grunwald N.J."/>
            <person name="Putnam M.L."/>
            <person name="Chang J.H."/>
        </authorList>
    </citation>
    <scope>NUCLEOTIDE SEQUENCE [LARGE SCALE GENOMIC DNA]</scope>
    <source>
        <strain evidence="2 3">FH99</strain>
    </source>
</reference>
<accession>A0A2S5Y863</accession>
<keyword evidence="1" id="KW-0472">Membrane</keyword>
<feature type="transmembrane region" description="Helical" evidence="1">
    <location>
        <begin position="96"/>
        <end position="117"/>
    </location>
</feature>
<sequence>MNVSALVATFLRPPSTRGEWFADGVRFLGILSILAAAIGWRLVDVAVLALAAIGLVLARSLNLRPALDALCGIALLVAAWSSVLGLYRAWAAWDLVVHFVLNGVVAAVVYLSAVRAGSVPAVVTKHDPILPALILCACFGITAGVLWEWSEWAGHRFIDSSIFVGYEDTLSDLAAGALGSLLSGALLRFWSVPRR</sequence>
<evidence type="ECO:0008006" key="4">
    <source>
        <dbReference type="Google" id="ProtNLM"/>
    </source>
</evidence>
<comment type="caution">
    <text evidence="2">The sequence shown here is derived from an EMBL/GenBank/DDBJ whole genome shotgun (WGS) entry which is preliminary data.</text>
</comment>
<dbReference type="AlphaFoldDB" id="A0A2S5Y863"/>
<feature type="transmembrane region" description="Helical" evidence="1">
    <location>
        <begin position="28"/>
        <end position="57"/>
    </location>
</feature>
<dbReference type="OrthoDB" id="3790530at2"/>
<evidence type="ECO:0000313" key="3">
    <source>
        <dbReference type="Proteomes" id="UP000237966"/>
    </source>
</evidence>